<keyword evidence="3" id="KW-1185">Reference proteome</keyword>
<dbReference type="RefSeq" id="WP_008446699.1">
    <property type="nucleotide sequence ID" value="NZ_JRNU01000082.1"/>
</dbReference>
<evidence type="ECO:0000313" key="2">
    <source>
        <dbReference type="EMBL" id="KGF50313.1"/>
    </source>
</evidence>
<dbReference type="OrthoDB" id="771064at2"/>
<dbReference type="InterPro" id="IPR046621">
    <property type="entry name" value="DUF6734"/>
</dbReference>
<reference evidence="2 3" key="1">
    <citation type="submission" date="2014-07" db="EMBL/GenBank/DDBJ databases">
        <authorList>
            <person name="McCorrison J."/>
            <person name="Sanka R."/>
            <person name="Torralba M."/>
            <person name="Gillis M."/>
            <person name="Haft D.H."/>
            <person name="Methe B."/>
            <person name="Sutton G."/>
            <person name="Nelson K.E."/>
        </authorList>
    </citation>
    <scope>NUCLEOTIDE SEQUENCE [LARGE SCALE GENOMIC DNA]</scope>
    <source>
        <strain evidence="2 3">DNF00058</strain>
    </source>
</reference>
<comment type="caution">
    <text evidence="2">The sequence shown here is derived from an EMBL/GenBank/DDBJ whole genome shotgun (WGS) entry which is preliminary data.</text>
</comment>
<dbReference type="Proteomes" id="UP000029614">
    <property type="component" value="Unassembled WGS sequence"/>
</dbReference>
<evidence type="ECO:0000259" key="1">
    <source>
        <dbReference type="Pfam" id="PF20508"/>
    </source>
</evidence>
<dbReference type="EMBL" id="JRNU01000082">
    <property type="protein sequence ID" value="KGF50313.1"/>
    <property type="molecule type" value="Genomic_DNA"/>
</dbReference>
<proteinExistence type="predicted"/>
<protein>
    <recommendedName>
        <fullName evidence="1">DUF6734 domain-containing protein</fullName>
    </recommendedName>
</protein>
<gene>
    <name evidence="2" type="ORF">HMPREF9302_10080</name>
</gene>
<feature type="domain" description="DUF6734" evidence="1">
    <location>
        <begin position="1"/>
        <end position="285"/>
    </location>
</feature>
<accession>A0A096ATD3</accession>
<dbReference type="Pfam" id="PF20508">
    <property type="entry name" value="DUF6734"/>
    <property type="match status" value="1"/>
</dbReference>
<sequence>MHIIQTYSQLRSYGLNFCGGYLSPLVNWLSIALSGLLLKEYNPQIPLCMYTNFELKHIFKDLFLLPYDTYFILDDIKNEYRDFYCYPKIQTYSMQNAPFLHIDCDVFCKEALKKRLLTADLVAQHEENDSNFYMLVLNHLKSCNAIIPDYMRVCFGENNIHSYNAGVLGGNNVFFWKEYIEYVKDFLSSNANSIRKSDKKFLYNVVFEQWIFYALAHTKRIKVETFIKGVVKDFVMPWGTVPDQVVEANNHPYIHIMNYKSHPRCNSYIIRQMYRKYPEYFDRILYVCHKNDICQKITLKGIANSEYEKRAIEYEKISNGDLLNSIISISPDVKFISNKKVSTLPDKKECKQEGYLKTYNTYLAQNVYIKYDSVMTNLLKIFRKPIRLNEIITDLNPFQQEYLITSIRKGLFDNVLII</sequence>
<name>A0A096ATD3_9BACT</name>
<evidence type="ECO:0000313" key="3">
    <source>
        <dbReference type="Proteomes" id="UP000029614"/>
    </source>
</evidence>
<dbReference type="AlphaFoldDB" id="A0A096ATD3"/>
<organism evidence="2 3">
    <name type="scientific">Prevotella amnii DNF00058</name>
    <dbReference type="NCBI Taxonomy" id="1401066"/>
    <lineage>
        <taxon>Bacteria</taxon>
        <taxon>Pseudomonadati</taxon>
        <taxon>Bacteroidota</taxon>
        <taxon>Bacteroidia</taxon>
        <taxon>Bacteroidales</taxon>
        <taxon>Prevotellaceae</taxon>
        <taxon>Prevotella</taxon>
    </lineage>
</organism>